<dbReference type="PANTHER" id="PTHR10963">
    <property type="entry name" value="GLYCOSYL HYDROLASE-RELATED"/>
    <property type="match status" value="1"/>
</dbReference>
<dbReference type="CDD" id="cd08023">
    <property type="entry name" value="GH16_laminarinase_like"/>
    <property type="match status" value="1"/>
</dbReference>
<dbReference type="AlphaFoldDB" id="A0A015VUL7"/>
<dbReference type="PATRIC" id="fig|1339316.3.peg.3451"/>
<comment type="caution">
    <text evidence="4">The sequence shown here is derived from an EMBL/GenBank/DDBJ whole genome shotgun (WGS) entry which is preliminary data.</text>
</comment>
<comment type="similarity">
    <text evidence="1">Belongs to the glycosyl hydrolase 16 family.</text>
</comment>
<feature type="signal peptide" evidence="2">
    <location>
        <begin position="1"/>
        <end position="20"/>
    </location>
</feature>
<dbReference type="Gene3D" id="2.60.120.200">
    <property type="match status" value="1"/>
</dbReference>
<evidence type="ECO:0000256" key="1">
    <source>
        <dbReference type="ARBA" id="ARBA00006865"/>
    </source>
</evidence>
<evidence type="ECO:0000313" key="5">
    <source>
        <dbReference type="Proteomes" id="UP000020773"/>
    </source>
</evidence>
<dbReference type="Proteomes" id="UP000020773">
    <property type="component" value="Unassembled WGS sequence"/>
</dbReference>
<proteinExistence type="inferred from homology"/>
<dbReference type="Pfam" id="PF00722">
    <property type="entry name" value="Glyco_hydro_16"/>
    <property type="match status" value="1"/>
</dbReference>
<evidence type="ECO:0000313" key="4">
    <source>
        <dbReference type="EMBL" id="EXY89673.1"/>
    </source>
</evidence>
<protein>
    <submittedName>
        <fullName evidence="4">Glycosyl hydrolases 16 family protein</fullName>
    </submittedName>
</protein>
<accession>A0A015VUL7</accession>
<dbReference type="SUPFAM" id="SSF49899">
    <property type="entry name" value="Concanavalin A-like lectins/glucanases"/>
    <property type="match status" value="1"/>
</dbReference>
<dbReference type="GO" id="GO:0004553">
    <property type="term" value="F:hydrolase activity, hydrolyzing O-glycosyl compounds"/>
    <property type="evidence" value="ECO:0007669"/>
    <property type="project" value="InterPro"/>
</dbReference>
<organism evidence="4 5">
    <name type="scientific">Bacteroides fragilis str. 3998T(B)3</name>
    <dbReference type="NCBI Taxonomy" id="1339316"/>
    <lineage>
        <taxon>Bacteria</taxon>
        <taxon>Pseudomonadati</taxon>
        <taxon>Bacteroidota</taxon>
        <taxon>Bacteroidia</taxon>
        <taxon>Bacteroidales</taxon>
        <taxon>Bacteroidaceae</taxon>
        <taxon>Bacteroides</taxon>
    </lineage>
</organism>
<gene>
    <name evidence="4" type="ORF">M125_3641</name>
</gene>
<evidence type="ECO:0000256" key="2">
    <source>
        <dbReference type="SAM" id="SignalP"/>
    </source>
</evidence>
<feature type="chain" id="PRO_5001478235" evidence="2">
    <location>
        <begin position="21"/>
        <end position="279"/>
    </location>
</feature>
<dbReference type="PROSITE" id="PS51762">
    <property type="entry name" value="GH16_2"/>
    <property type="match status" value="1"/>
</dbReference>
<feature type="domain" description="GH16" evidence="3">
    <location>
        <begin position="24"/>
        <end position="279"/>
    </location>
</feature>
<dbReference type="EMBL" id="JGDB01000232">
    <property type="protein sequence ID" value="EXY89673.1"/>
    <property type="molecule type" value="Genomic_DNA"/>
</dbReference>
<dbReference type="GO" id="GO:0005975">
    <property type="term" value="P:carbohydrate metabolic process"/>
    <property type="evidence" value="ECO:0007669"/>
    <property type="project" value="InterPro"/>
</dbReference>
<reference evidence="4 5" key="1">
    <citation type="submission" date="2014-02" db="EMBL/GenBank/DDBJ databases">
        <authorList>
            <person name="Sears C."/>
            <person name="Carroll K."/>
            <person name="Sack B.R."/>
            <person name="Qadri F."/>
            <person name="Myers L.L."/>
            <person name="Chung G.-T."/>
            <person name="Escheverria P."/>
            <person name="Fraser C.M."/>
            <person name="Sadzewicz L."/>
            <person name="Shefchek K.A."/>
            <person name="Tallon L."/>
            <person name="Das S.P."/>
            <person name="Daugherty S."/>
            <person name="Mongodin E.F."/>
        </authorList>
    </citation>
    <scope>NUCLEOTIDE SEQUENCE [LARGE SCALE GENOMIC DNA]</scope>
    <source>
        <strain evidence="5">3998T(B)3</strain>
    </source>
</reference>
<dbReference type="InterPro" id="IPR000757">
    <property type="entry name" value="Beta-glucanase-like"/>
</dbReference>
<dbReference type="RefSeq" id="WP_005798873.1">
    <property type="nucleotide sequence ID" value="NZ_JGDB01000232.1"/>
</dbReference>
<sequence length="279" mass="31071">MKRFLVLSCSVAISALFFHACSSSDDSMIDAPLTRADAVSEKIVFQDDFNQADSIPDRNKWSLCKKGSPAWSKYLSESYDQAYVHDGKLVLVAEKVNGVYKTGGVQSLGKAEFQYGKIEICARFTKTAKGGWPAIWMMPAKPVYSGWPACGEIDIMEQLNHDGIVYQTIHSHYKNDLGFTKPVPTKTVSYNKGQFNIFGIEWTPEALTFKVNGATTLVYPNLHLADESVKKQWPFDTSFYLILNYALGGPGTWPGTITDSELPAKMEIDWVKVSQPTGR</sequence>
<keyword evidence="4" id="KW-0378">Hydrolase</keyword>
<name>A0A015VUL7_BACFG</name>
<dbReference type="InterPro" id="IPR013320">
    <property type="entry name" value="ConA-like_dom_sf"/>
</dbReference>
<evidence type="ECO:0000259" key="3">
    <source>
        <dbReference type="PROSITE" id="PS51762"/>
    </source>
</evidence>
<keyword evidence="2" id="KW-0732">Signal</keyword>
<dbReference type="PANTHER" id="PTHR10963:SF55">
    <property type="entry name" value="GLYCOSIDE HYDROLASE FAMILY 16 PROTEIN"/>
    <property type="match status" value="1"/>
</dbReference>
<dbReference type="InterPro" id="IPR050546">
    <property type="entry name" value="Glycosyl_Hydrlase_16"/>
</dbReference>